<keyword evidence="3" id="KW-0804">Transcription</keyword>
<dbReference type="PANTHER" id="PTHR43132">
    <property type="entry name" value="ARSENICAL RESISTANCE OPERON REPRESSOR ARSR-RELATED"/>
    <property type="match status" value="1"/>
</dbReference>
<dbReference type="PRINTS" id="PR00778">
    <property type="entry name" value="HTHARSR"/>
</dbReference>
<dbReference type="EMBL" id="DUMN01000636">
    <property type="protein sequence ID" value="HHV70311.1"/>
    <property type="molecule type" value="Genomic_DNA"/>
</dbReference>
<keyword evidence="1" id="KW-0805">Transcription regulation</keyword>
<proteinExistence type="predicted"/>
<dbReference type="InterPro" id="IPR036390">
    <property type="entry name" value="WH_DNA-bd_sf"/>
</dbReference>
<dbReference type="PROSITE" id="PS50987">
    <property type="entry name" value="HTH_ARSR_2"/>
    <property type="match status" value="1"/>
</dbReference>
<dbReference type="PANTHER" id="PTHR43132:SF8">
    <property type="entry name" value="HTH-TYPE TRANSCRIPTIONAL REGULATOR KMTR"/>
    <property type="match status" value="1"/>
</dbReference>
<gene>
    <name evidence="5" type="ORF">GXX48_22180</name>
</gene>
<comment type="caution">
    <text evidence="5">The sequence shown here is derived from an EMBL/GenBank/DDBJ whole genome shotgun (WGS) entry which is preliminary data.</text>
</comment>
<dbReference type="AlphaFoldDB" id="A0A7V6U1Q0"/>
<dbReference type="InterPro" id="IPR051011">
    <property type="entry name" value="Metal_resp_trans_reg"/>
</dbReference>
<dbReference type="SUPFAM" id="SSF46785">
    <property type="entry name" value="Winged helix' DNA-binding domain"/>
    <property type="match status" value="1"/>
</dbReference>
<dbReference type="Proteomes" id="UP000551563">
    <property type="component" value="Unassembled WGS sequence"/>
</dbReference>
<evidence type="ECO:0000256" key="3">
    <source>
        <dbReference type="ARBA" id="ARBA00023163"/>
    </source>
</evidence>
<dbReference type="Gene3D" id="1.10.10.10">
    <property type="entry name" value="Winged helix-like DNA-binding domain superfamily/Winged helix DNA-binding domain"/>
    <property type="match status" value="1"/>
</dbReference>
<dbReference type="CDD" id="cd00090">
    <property type="entry name" value="HTH_ARSR"/>
    <property type="match status" value="1"/>
</dbReference>
<evidence type="ECO:0000256" key="2">
    <source>
        <dbReference type="ARBA" id="ARBA00023125"/>
    </source>
</evidence>
<dbReference type="InterPro" id="IPR001845">
    <property type="entry name" value="HTH_ArsR_DNA-bd_dom"/>
</dbReference>
<accession>A0A7V6U1Q0</accession>
<dbReference type="InterPro" id="IPR011991">
    <property type="entry name" value="ArsR-like_HTH"/>
</dbReference>
<sequence>MRKDEAAAFLKLLANDKRLLILHYLLTGGEHSVEEIGIGLDIRQPSLSQHLAKLRNAGFVRTRRDGRHILYSISDHPSIMRSLNGIDRLLQQKC</sequence>
<dbReference type="GO" id="GO:0003677">
    <property type="term" value="F:DNA binding"/>
    <property type="evidence" value="ECO:0007669"/>
    <property type="project" value="UniProtKB-KW"/>
</dbReference>
<evidence type="ECO:0000256" key="1">
    <source>
        <dbReference type="ARBA" id="ARBA00023015"/>
    </source>
</evidence>
<evidence type="ECO:0000313" key="5">
    <source>
        <dbReference type="EMBL" id="HHV70311.1"/>
    </source>
</evidence>
<dbReference type="NCBIfam" id="NF033788">
    <property type="entry name" value="HTH_metalloreg"/>
    <property type="match status" value="1"/>
</dbReference>
<dbReference type="SMART" id="SM00418">
    <property type="entry name" value="HTH_ARSR"/>
    <property type="match status" value="1"/>
</dbReference>
<dbReference type="InterPro" id="IPR036388">
    <property type="entry name" value="WH-like_DNA-bd_sf"/>
</dbReference>
<dbReference type="GO" id="GO:0003700">
    <property type="term" value="F:DNA-binding transcription factor activity"/>
    <property type="evidence" value="ECO:0007669"/>
    <property type="project" value="InterPro"/>
</dbReference>
<evidence type="ECO:0000259" key="4">
    <source>
        <dbReference type="PROSITE" id="PS50987"/>
    </source>
</evidence>
<reference evidence="5 6" key="1">
    <citation type="journal article" date="2020" name="Biotechnol. Biofuels">
        <title>New insights from the biogas microbiome by comprehensive genome-resolved metagenomics of nearly 1600 species originating from multiple anaerobic digesters.</title>
        <authorList>
            <person name="Campanaro S."/>
            <person name="Treu L."/>
            <person name="Rodriguez-R L.M."/>
            <person name="Kovalovszki A."/>
            <person name="Ziels R.M."/>
            <person name="Maus I."/>
            <person name="Zhu X."/>
            <person name="Kougias P.G."/>
            <person name="Basile A."/>
            <person name="Luo G."/>
            <person name="Schluter A."/>
            <person name="Konstantinidis K.T."/>
            <person name="Angelidaki I."/>
        </authorList>
    </citation>
    <scope>NUCLEOTIDE SEQUENCE [LARGE SCALE GENOMIC DNA]</scope>
    <source>
        <strain evidence="5">AS04akNAM_66</strain>
    </source>
</reference>
<organism evidence="5 6">
    <name type="scientific">Brucella intermedia</name>
    <dbReference type="NCBI Taxonomy" id="94625"/>
    <lineage>
        <taxon>Bacteria</taxon>
        <taxon>Pseudomonadati</taxon>
        <taxon>Pseudomonadota</taxon>
        <taxon>Alphaproteobacteria</taxon>
        <taxon>Hyphomicrobiales</taxon>
        <taxon>Brucellaceae</taxon>
        <taxon>Brucella/Ochrobactrum group</taxon>
        <taxon>Brucella</taxon>
    </lineage>
</organism>
<name>A0A7V6U1Q0_9HYPH</name>
<keyword evidence="2" id="KW-0238">DNA-binding</keyword>
<dbReference type="Pfam" id="PF01022">
    <property type="entry name" value="HTH_5"/>
    <property type="match status" value="1"/>
</dbReference>
<evidence type="ECO:0000313" key="6">
    <source>
        <dbReference type="Proteomes" id="UP000551563"/>
    </source>
</evidence>
<feature type="domain" description="HTH arsR-type" evidence="4">
    <location>
        <begin position="1"/>
        <end position="94"/>
    </location>
</feature>
<protein>
    <submittedName>
        <fullName evidence="5">Winged helix-turn-helix transcriptional regulator</fullName>
    </submittedName>
</protein>